<accession>A0ABV8PBP6</accession>
<dbReference type="InterPro" id="IPR035986">
    <property type="entry name" value="PKD_dom_sf"/>
</dbReference>
<dbReference type="InterPro" id="IPR022409">
    <property type="entry name" value="PKD/Chitinase_dom"/>
</dbReference>
<evidence type="ECO:0000256" key="3">
    <source>
        <dbReference type="ARBA" id="ARBA00022737"/>
    </source>
</evidence>
<evidence type="ECO:0000259" key="7">
    <source>
        <dbReference type="PROSITE" id="PS50093"/>
    </source>
</evidence>
<keyword evidence="3" id="KW-0677">Repeat</keyword>
<dbReference type="CDD" id="cd00146">
    <property type="entry name" value="PKD"/>
    <property type="match status" value="4"/>
</dbReference>
<organism evidence="8 9">
    <name type="scientific">Pedobacter lithocola</name>
    <dbReference type="NCBI Taxonomy" id="1908239"/>
    <lineage>
        <taxon>Bacteria</taxon>
        <taxon>Pseudomonadati</taxon>
        <taxon>Bacteroidota</taxon>
        <taxon>Sphingobacteriia</taxon>
        <taxon>Sphingobacteriales</taxon>
        <taxon>Sphingobacteriaceae</taxon>
        <taxon>Pedobacter</taxon>
    </lineage>
</organism>
<evidence type="ECO:0000256" key="6">
    <source>
        <dbReference type="SAM" id="SignalP"/>
    </source>
</evidence>
<dbReference type="RefSeq" id="WP_378984942.1">
    <property type="nucleotide sequence ID" value="NZ_JBHSBW010000011.1"/>
</dbReference>
<protein>
    <submittedName>
        <fullName evidence="8">PKD domain-containing protein</fullName>
    </submittedName>
</protein>
<evidence type="ECO:0000256" key="5">
    <source>
        <dbReference type="ARBA" id="ARBA00023136"/>
    </source>
</evidence>
<dbReference type="InterPro" id="IPR000601">
    <property type="entry name" value="PKD_dom"/>
</dbReference>
<dbReference type="Pfam" id="PF18911">
    <property type="entry name" value="PKD_4"/>
    <property type="match status" value="3"/>
</dbReference>
<dbReference type="PANTHER" id="PTHR46730:SF4">
    <property type="entry name" value="POLYCYSTIC KIDNEY DISEASE PROTEIN 1-LIKE 1"/>
    <property type="match status" value="1"/>
</dbReference>
<keyword evidence="9" id="KW-1185">Reference proteome</keyword>
<proteinExistence type="predicted"/>
<feature type="domain" description="PKD" evidence="7">
    <location>
        <begin position="1149"/>
        <end position="1203"/>
    </location>
</feature>
<evidence type="ECO:0000256" key="2">
    <source>
        <dbReference type="ARBA" id="ARBA00022692"/>
    </source>
</evidence>
<evidence type="ECO:0000313" key="9">
    <source>
        <dbReference type="Proteomes" id="UP001595789"/>
    </source>
</evidence>
<evidence type="ECO:0000313" key="8">
    <source>
        <dbReference type="EMBL" id="MFC4211649.1"/>
    </source>
</evidence>
<evidence type="ECO:0000256" key="1">
    <source>
        <dbReference type="ARBA" id="ARBA00004141"/>
    </source>
</evidence>
<evidence type="ECO:0000256" key="4">
    <source>
        <dbReference type="ARBA" id="ARBA00022989"/>
    </source>
</evidence>
<feature type="domain" description="PKD" evidence="7">
    <location>
        <begin position="1251"/>
        <end position="1312"/>
    </location>
</feature>
<feature type="domain" description="PKD" evidence="7">
    <location>
        <begin position="979"/>
        <end position="1031"/>
    </location>
</feature>
<name>A0ABV8PBP6_9SPHI</name>
<dbReference type="SUPFAM" id="SSF49299">
    <property type="entry name" value="PKD domain"/>
    <property type="match status" value="5"/>
</dbReference>
<feature type="domain" description="PKD" evidence="7">
    <location>
        <begin position="1088"/>
        <end position="1146"/>
    </location>
</feature>
<reference evidence="9" key="1">
    <citation type="journal article" date="2019" name="Int. J. Syst. Evol. Microbiol.">
        <title>The Global Catalogue of Microorganisms (GCM) 10K type strain sequencing project: providing services to taxonomists for standard genome sequencing and annotation.</title>
        <authorList>
            <consortium name="The Broad Institute Genomics Platform"/>
            <consortium name="The Broad Institute Genome Sequencing Center for Infectious Disease"/>
            <person name="Wu L."/>
            <person name="Ma J."/>
        </authorList>
    </citation>
    <scope>NUCLEOTIDE SEQUENCE [LARGE SCALE GENOMIC DNA]</scope>
    <source>
        <strain evidence="9">CCM 8691</strain>
    </source>
</reference>
<dbReference type="PROSITE" id="PS50093">
    <property type="entry name" value="PKD"/>
    <property type="match status" value="4"/>
</dbReference>
<dbReference type="Pfam" id="PF13585">
    <property type="entry name" value="CHU_C"/>
    <property type="match status" value="1"/>
</dbReference>
<dbReference type="Gene3D" id="2.60.40.10">
    <property type="entry name" value="Immunoglobulins"/>
    <property type="match status" value="7"/>
</dbReference>
<keyword evidence="2" id="KW-0812">Transmembrane</keyword>
<keyword evidence="6" id="KW-0732">Signal</keyword>
<dbReference type="PANTHER" id="PTHR46730">
    <property type="entry name" value="POLYCYSTIN-1"/>
    <property type="match status" value="1"/>
</dbReference>
<feature type="chain" id="PRO_5046713153" evidence="6">
    <location>
        <begin position="28"/>
        <end position="1422"/>
    </location>
</feature>
<keyword evidence="5" id="KW-0472">Membrane</keyword>
<dbReference type="SMART" id="SM00089">
    <property type="entry name" value="PKD"/>
    <property type="match status" value="5"/>
</dbReference>
<keyword evidence="4" id="KW-1133">Transmembrane helix</keyword>
<sequence>MKTWFRKILQVIALISAFLFFASSVFAQLTVGNVDLGPYTPGSTIAVPFKIVSNSCITQGNIFQLYLSDANGDFTNEKLIGTYNGFYSTYVNGIIPASTPAGTGYQVRVKSTTPIFISNVSAAFEIKAGTVVEAKLNAPLLTSTNTETFGTCTTKDNNDIALSNQSTASAAVTAAITNELTSTSTSLAFDTQNKIFTASLAHYTLFVKAVMPDGRVATKAYMIVNNSAVTAFSTAGNNVVCLPLGYLTFTVVTSGVGGIQNNFPGDVYRINWGDGITETYTLCEILQNSNLVRHLYTKSSCGLTSTGSSGSIFNVFDITINVTNAFCGNIGTAVSTTAKVVVKPVNSFTFNNPGCTNADITFINTSIVGENPNTSTAGCTPNNVAYNWFVDGVLIEANKPRSFNFVQKFSTHGKHVIRLTSTGSIVCDADPVIQEICIQDPPKPIFTLAGNTFCAPAIVTPIDASILDFFCNTDNNYTWTVFPSVGFANGTSASSKAPDFNFTTAGTYTITLSISTPSCGIVTSAPQTIIISGANAGIDQSLCSGNEIILSGNDPAPYAGKWLLVSGQKGVSFDDDNIYNTKATGLVPGQLYTFRWTITGSTTCPSSYDEVTITYPPSVTNTITLASATVCAGQSITITGDIPTGGNGTFTYQWQNSTNGIVWVNIAGRTTKDLTIAIVNSLYYRRQVTSGGCSSSSNAIQINVLPAIDNNIISENQSICIGASFNPLVGTQPTGGDGINFTYQWQSSTNGTIWVNIPGATLIDYAPPQPAATTYYRRLVANGACSGASQNSSDPVIITVNQPAKAEINFINNKGCAPFALTASNITAGLYPGRNSTFTWFADNVQIGTGETFPGYILATDNSNVIIKLVVTSGANCGSDEIRQTFSTYQTVTPNFTQNVTDGCGPLSVTFVNTSSSLSAAIFRWDFGNGTTSNLATPPTVIYQPDPAGRDITYTIKLETTTSCGTLTKTSTVLVKAQPISVFSPDKTIGCSPFTATFSNTSPGNYTSFTYDFGDGTTLTTSDKNSVTHTFITTVVKDYIVKMTARNDCGINESQYTVRVSPNIIVPELVVNATELRGCAPLTVNFFNNTKGASTFYYDFGDGSSALTSTAPEMIAHTFTKPGSYLVTLYASNNCSNAYTTETIVVLDQPTVEFTSDRTIGCSGTVINFKNNSKNAVSYLWDFGDGTTSTAFEPQHTFTGTATNYTVSLKATNLQGCSNTSVIPNYINLVAPPQSIFTVLPGNELSIPNFTFSFRDASVNGAGSWEWSFGDGSKSTLQNPTHTYANVGDYTVTLKVLNKEGCPGTSTQIVRIIGVPGFLYVPNSFMPASQKTELQTFKAKGRGIDNWTMTIFNKWGQVLWETTKLSDGAPLEGWDGRYNGMEQPQGVYFWKIDLKFINGGEWKGMTYDSSAPKKTGNIYLIR</sequence>
<comment type="caution">
    <text evidence="8">The sequence shown here is derived from an EMBL/GenBank/DDBJ whole genome shotgun (WGS) entry which is preliminary data.</text>
</comment>
<dbReference type="InterPro" id="IPR013783">
    <property type="entry name" value="Ig-like_fold"/>
</dbReference>
<gene>
    <name evidence="8" type="ORF">ACFOWA_10680</name>
</gene>
<feature type="signal peptide" evidence="6">
    <location>
        <begin position="1"/>
        <end position="27"/>
    </location>
</feature>
<dbReference type="EMBL" id="JBHSBW010000011">
    <property type="protein sequence ID" value="MFC4211649.1"/>
    <property type="molecule type" value="Genomic_DNA"/>
</dbReference>
<dbReference type="Proteomes" id="UP001595789">
    <property type="component" value="Unassembled WGS sequence"/>
</dbReference>
<dbReference type="Pfam" id="PF00801">
    <property type="entry name" value="PKD"/>
    <property type="match status" value="1"/>
</dbReference>
<comment type="subcellular location">
    <subcellularLocation>
        <location evidence="1">Membrane</location>
        <topology evidence="1">Multi-pass membrane protein</topology>
    </subcellularLocation>
</comment>